<feature type="region of interest" description="Disordered" evidence="1">
    <location>
        <begin position="108"/>
        <end position="129"/>
    </location>
</feature>
<evidence type="ECO:0000313" key="3">
    <source>
        <dbReference type="Proteomes" id="UP001232148"/>
    </source>
</evidence>
<name>A0AAD9HBT7_9PEZI</name>
<feature type="compositionally biased region" description="Basic residues" evidence="1">
    <location>
        <begin position="10"/>
        <end position="22"/>
    </location>
</feature>
<comment type="caution">
    <text evidence="2">The sequence shown here is derived from an EMBL/GenBank/DDBJ whole genome shotgun (WGS) entry which is preliminary data.</text>
</comment>
<protein>
    <submittedName>
        <fullName evidence="2">Uncharacterized protein</fullName>
    </submittedName>
</protein>
<sequence>MRGNANANTKQRHHYSHSRRHQQIITATTTTLADEIRQNHRPPPQSLTDATMPAARPSLPFCQIAAAADNQLGIQIPDTHPCPPSAHAEIQLVQFSTSSYPDTYSLPLRGPPLAIRPTTPRRPTPPDTLPTSILSIQTVCRRLPRLCMTTLLSS</sequence>
<dbReference type="Proteomes" id="UP001232148">
    <property type="component" value="Unassembled WGS sequence"/>
</dbReference>
<gene>
    <name evidence="2" type="ORF">LX32DRAFT_38771</name>
</gene>
<accession>A0AAD9HBT7</accession>
<evidence type="ECO:0000313" key="2">
    <source>
        <dbReference type="EMBL" id="KAK2025945.1"/>
    </source>
</evidence>
<evidence type="ECO:0000256" key="1">
    <source>
        <dbReference type="SAM" id="MobiDB-lite"/>
    </source>
</evidence>
<reference evidence="2" key="1">
    <citation type="submission" date="2021-06" db="EMBL/GenBank/DDBJ databases">
        <title>Comparative genomics, transcriptomics and evolutionary studies reveal genomic signatures of adaptation to plant cell wall in hemibiotrophic fungi.</title>
        <authorList>
            <consortium name="DOE Joint Genome Institute"/>
            <person name="Baroncelli R."/>
            <person name="Diaz J.F."/>
            <person name="Benocci T."/>
            <person name="Peng M."/>
            <person name="Battaglia E."/>
            <person name="Haridas S."/>
            <person name="Andreopoulos W."/>
            <person name="Labutti K."/>
            <person name="Pangilinan J."/>
            <person name="Floch G.L."/>
            <person name="Makela M.R."/>
            <person name="Henrissat B."/>
            <person name="Grigoriev I.V."/>
            <person name="Crouch J.A."/>
            <person name="De Vries R.P."/>
            <person name="Sukno S.A."/>
            <person name="Thon M.R."/>
        </authorList>
    </citation>
    <scope>NUCLEOTIDE SEQUENCE</scope>
    <source>
        <strain evidence="2">MAFF235873</strain>
    </source>
</reference>
<proteinExistence type="predicted"/>
<organism evidence="2 3">
    <name type="scientific">Colletotrichum zoysiae</name>
    <dbReference type="NCBI Taxonomy" id="1216348"/>
    <lineage>
        <taxon>Eukaryota</taxon>
        <taxon>Fungi</taxon>
        <taxon>Dikarya</taxon>
        <taxon>Ascomycota</taxon>
        <taxon>Pezizomycotina</taxon>
        <taxon>Sordariomycetes</taxon>
        <taxon>Hypocreomycetidae</taxon>
        <taxon>Glomerellales</taxon>
        <taxon>Glomerellaceae</taxon>
        <taxon>Colletotrichum</taxon>
        <taxon>Colletotrichum graminicola species complex</taxon>
    </lineage>
</organism>
<keyword evidence="3" id="KW-1185">Reference proteome</keyword>
<dbReference type="AlphaFoldDB" id="A0AAD9HBT7"/>
<dbReference type="EMBL" id="MU842925">
    <property type="protein sequence ID" value="KAK2025945.1"/>
    <property type="molecule type" value="Genomic_DNA"/>
</dbReference>
<feature type="region of interest" description="Disordered" evidence="1">
    <location>
        <begin position="1"/>
        <end position="22"/>
    </location>
</feature>